<dbReference type="Proteomes" id="UP000198825">
    <property type="component" value="Chromosome I"/>
</dbReference>
<accession>A0A1H2LVL4</accession>
<dbReference type="EMBL" id="LT629799">
    <property type="protein sequence ID" value="SDU85043.1"/>
    <property type="molecule type" value="Genomic_DNA"/>
</dbReference>
<evidence type="ECO:0000313" key="8">
    <source>
        <dbReference type="EMBL" id="SDU85043.1"/>
    </source>
</evidence>
<feature type="region of interest" description="Disordered" evidence="6">
    <location>
        <begin position="1"/>
        <end position="24"/>
    </location>
</feature>
<dbReference type="STRING" id="546874.SAMN04488544_0932"/>
<organism evidence="8 9">
    <name type="scientific">Microlunatus sagamiharensis</name>
    <dbReference type="NCBI Taxonomy" id="546874"/>
    <lineage>
        <taxon>Bacteria</taxon>
        <taxon>Bacillati</taxon>
        <taxon>Actinomycetota</taxon>
        <taxon>Actinomycetes</taxon>
        <taxon>Propionibacteriales</taxon>
        <taxon>Propionibacteriaceae</taxon>
        <taxon>Microlunatus</taxon>
    </lineage>
</organism>
<dbReference type="Gene3D" id="3.40.630.10">
    <property type="entry name" value="Zn peptidases"/>
    <property type="match status" value="1"/>
</dbReference>
<comment type="similarity">
    <text evidence="2">Belongs to the peptidase M20A family.</text>
</comment>
<dbReference type="PROSITE" id="PS00758">
    <property type="entry name" value="ARGE_DAPE_CPG2_1"/>
    <property type="match status" value="1"/>
</dbReference>
<dbReference type="NCBIfam" id="NF005913">
    <property type="entry name" value="PRK07906.1"/>
    <property type="match status" value="1"/>
</dbReference>
<dbReference type="SUPFAM" id="SSF53187">
    <property type="entry name" value="Zn-dependent exopeptidases"/>
    <property type="match status" value="1"/>
</dbReference>
<keyword evidence="4" id="KW-0378">Hydrolase</keyword>
<gene>
    <name evidence="8" type="ORF">SAMN04488544_0932</name>
</gene>
<protein>
    <submittedName>
        <fullName evidence="8">Acetylornithine deacetylase/Succinyl-diaminopimelate desuccinylase</fullName>
    </submittedName>
</protein>
<dbReference type="FunFam" id="1.10.150.900:FF:000002">
    <property type="entry name" value="M20/M25/M40 family peptidase"/>
    <property type="match status" value="1"/>
</dbReference>
<evidence type="ECO:0000256" key="4">
    <source>
        <dbReference type="ARBA" id="ARBA00022801"/>
    </source>
</evidence>
<dbReference type="InterPro" id="IPR011650">
    <property type="entry name" value="Peptidase_M20_dimer"/>
</dbReference>
<dbReference type="Gene3D" id="1.10.150.900">
    <property type="match status" value="1"/>
</dbReference>
<dbReference type="OrthoDB" id="7055905at2"/>
<dbReference type="PANTHER" id="PTHR43808">
    <property type="entry name" value="ACETYLORNITHINE DEACETYLASE"/>
    <property type="match status" value="1"/>
</dbReference>
<dbReference type="InterPro" id="IPR050072">
    <property type="entry name" value="Peptidase_M20A"/>
</dbReference>
<feature type="compositionally biased region" description="Polar residues" evidence="6">
    <location>
        <begin position="1"/>
        <end position="13"/>
    </location>
</feature>
<reference evidence="9" key="1">
    <citation type="submission" date="2016-10" db="EMBL/GenBank/DDBJ databases">
        <authorList>
            <person name="Varghese N."/>
            <person name="Submissions S."/>
        </authorList>
    </citation>
    <scope>NUCLEOTIDE SEQUENCE [LARGE SCALE GENOMIC DNA]</scope>
    <source>
        <strain evidence="9">DSM 21743</strain>
    </source>
</reference>
<dbReference type="Pfam" id="PF07687">
    <property type="entry name" value="M20_dimer"/>
    <property type="match status" value="1"/>
</dbReference>
<keyword evidence="9" id="KW-1185">Reference proteome</keyword>
<feature type="domain" description="Peptidase M20 dimerisation" evidence="7">
    <location>
        <begin position="212"/>
        <end position="348"/>
    </location>
</feature>
<keyword evidence="3" id="KW-0479">Metal-binding</keyword>
<sequence length="452" mass="48609">MTSSSTDRPQTDSGDAPAGRPDGEVVELCRDLIRIDTTNFGSEPGPGERDAAERVAGWLDEVGIESELYEAAPRRTSLVAHWSPEGTDESLPPLLVHGHLDVVPANADDWSVDPFSGEVKDGCVWGRGAVDMKDFDAMVLSVVRDRVRTGRAPRRPIRLVFTADEEAGSGLGGRFLVDKHPEVVEGCTEAIGEVGGFSLTVRDDLRLYLVQTAEKGLAWLNLIADGRAGHGSFRNDDNAVTELAAAVGRIGTYAWPNRITDSQQAFLEAVSEALQVELDPHDVEPTLAKLGSIARMVGATMGNTANPTMLKAGYKHNVIPGRATASVDGRFVPGGREEFFDTITELLGDKVRYEIENVQPAVETEFSGALVEAMQACLSAEDPAAKAVPFLMSGGTDAKCWDALGVRCFGFAPLRLPADLDFVGMFHGVDERVPTESLEFGARVLDRFLDAA</sequence>
<comment type="cofactor">
    <cofactor evidence="1">
        <name>Zn(2+)</name>
        <dbReference type="ChEBI" id="CHEBI:29105"/>
    </cofactor>
</comment>
<name>A0A1H2LVL4_9ACTN</name>
<dbReference type="AlphaFoldDB" id="A0A1H2LVL4"/>
<dbReference type="GO" id="GO:0046872">
    <property type="term" value="F:metal ion binding"/>
    <property type="evidence" value="ECO:0007669"/>
    <property type="project" value="UniProtKB-KW"/>
</dbReference>
<evidence type="ECO:0000259" key="7">
    <source>
        <dbReference type="Pfam" id="PF07687"/>
    </source>
</evidence>
<evidence type="ECO:0000256" key="1">
    <source>
        <dbReference type="ARBA" id="ARBA00001947"/>
    </source>
</evidence>
<dbReference type="GO" id="GO:0016787">
    <property type="term" value="F:hydrolase activity"/>
    <property type="evidence" value="ECO:0007669"/>
    <property type="project" value="UniProtKB-KW"/>
</dbReference>
<keyword evidence="5" id="KW-0862">Zinc</keyword>
<dbReference type="SUPFAM" id="SSF55031">
    <property type="entry name" value="Bacterial exopeptidase dimerisation domain"/>
    <property type="match status" value="1"/>
</dbReference>
<evidence type="ECO:0000313" key="9">
    <source>
        <dbReference type="Proteomes" id="UP000198825"/>
    </source>
</evidence>
<evidence type="ECO:0000256" key="6">
    <source>
        <dbReference type="SAM" id="MobiDB-lite"/>
    </source>
</evidence>
<dbReference type="InterPro" id="IPR036264">
    <property type="entry name" value="Bact_exopeptidase_dim_dom"/>
</dbReference>
<dbReference type="RefSeq" id="WP_091073452.1">
    <property type="nucleotide sequence ID" value="NZ_LT629799.1"/>
</dbReference>
<evidence type="ECO:0000256" key="2">
    <source>
        <dbReference type="ARBA" id="ARBA00006247"/>
    </source>
</evidence>
<evidence type="ECO:0000256" key="5">
    <source>
        <dbReference type="ARBA" id="ARBA00022833"/>
    </source>
</evidence>
<dbReference type="PANTHER" id="PTHR43808:SF8">
    <property type="entry name" value="PEPTIDASE M20 DIMERISATION DOMAIN-CONTAINING PROTEIN"/>
    <property type="match status" value="1"/>
</dbReference>
<dbReference type="Pfam" id="PF01546">
    <property type="entry name" value="Peptidase_M20"/>
    <property type="match status" value="1"/>
</dbReference>
<dbReference type="InterPro" id="IPR001261">
    <property type="entry name" value="ArgE/DapE_CS"/>
</dbReference>
<proteinExistence type="inferred from homology"/>
<dbReference type="InterPro" id="IPR002933">
    <property type="entry name" value="Peptidase_M20"/>
</dbReference>
<evidence type="ECO:0000256" key="3">
    <source>
        <dbReference type="ARBA" id="ARBA00022723"/>
    </source>
</evidence>
<dbReference type="Gene3D" id="3.30.70.360">
    <property type="match status" value="1"/>
</dbReference>